<dbReference type="EMBL" id="JXTB01000702">
    <property type="protein sequence ID" value="PON33811.1"/>
    <property type="molecule type" value="Genomic_DNA"/>
</dbReference>
<evidence type="ECO:0000313" key="1">
    <source>
        <dbReference type="EMBL" id="PON33811.1"/>
    </source>
</evidence>
<accession>A0A2P5ABB1</accession>
<dbReference type="AlphaFoldDB" id="A0A2P5ABB1"/>
<dbReference type="Proteomes" id="UP000237105">
    <property type="component" value="Unassembled WGS sequence"/>
</dbReference>
<sequence>MARLFSTSNGLKKALRRCTSQVLSDVIRSGGALSRIVGTTSDIYLHRDKSLMPQNPAAWSAWNFLGSRDNKVCLTYWLNVLQNLGETSLPLLVTLNPEQPPNHTLLKWSAGHPVPSIAASRASLELSSNSMQERNLVLWSIPGLRFPNL</sequence>
<organism evidence="1 2">
    <name type="scientific">Parasponia andersonii</name>
    <name type="common">Sponia andersonii</name>
    <dbReference type="NCBI Taxonomy" id="3476"/>
    <lineage>
        <taxon>Eukaryota</taxon>
        <taxon>Viridiplantae</taxon>
        <taxon>Streptophyta</taxon>
        <taxon>Embryophyta</taxon>
        <taxon>Tracheophyta</taxon>
        <taxon>Spermatophyta</taxon>
        <taxon>Magnoliopsida</taxon>
        <taxon>eudicotyledons</taxon>
        <taxon>Gunneridae</taxon>
        <taxon>Pentapetalae</taxon>
        <taxon>rosids</taxon>
        <taxon>fabids</taxon>
        <taxon>Rosales</taxon>
        <taxon>Cannabaceae</taxon>
        <taxon>Parasponia</taxon>
    </lineage>
</organism>
<reference evidence="2" key="1">
    <citation type="submission" date="2016-06" db="EMBL/GenBank/DDBJ databases">
        <title>Parallel loss of symbiosis genes in relatives of nitrogen-fixing non-legume Parasponia.</title>
        <authorList>
            <person name="Van Velzen R."/>
            <person name="Holmer R."/>
            <person name="Bu F."/>
            <person name="Rutten L."/>
            <person name="Van Zeijl A."/>
            <person name="Liu W."/>
            <person name="Santuari L."/>
            <person name="Cao Q."/>
            <person name="Sharma T."/>
            <person name="Shen D."/>
            <person name="Roswanjaya Y."/>
            <person name="Wardhani T."/>
            <person name="Kalhor M.S."/>
            <person name="Jansen J."/>
            <person name="Van den Hoogen J."/>
            <person name="Gungor B."/>
            <person name="Hartog M."/>
            <person name="Hontelez J."/>
            <person name="Verver J."/>
            <person name="Yang W.-C."/>
            <person name="Schijlen E."/>
            <person name="Repin R."/>
            <person name="Schilthuizen M."/>
            <person name="Schranz E."/>
            <person name="Heidstra R."/>
            <person name="Miyata K."/>
            <person name="Fedorova E."/>
            <person name="Kohlen W."/>
            <person name="Bisseling T."/>
            <person name="Smit S."/>
            <person name="Geurts R."/>
        </authorList>
    </citation>
    <scope>NUCLEOTIDE SEQUENCE [LARGE SCALE GENOMIC DNA]</scope>
    <source>
        <strain evidence="2">cv. WU1-14</strain>
    </source>
</reference>
<protein>
    <submittedName>
        <fullName evidence="1">Uncharacterized protein</fullName>
    </submittedName>
</protein>
<comment type="caution">
    <text evidence="1">The sequence shown here is derived from an EMBL/GenBank/DDBJ whole genome shotgun (WGS) entry which is preliminary data.</text>
</comment>
<keyword evidence="2" id="KW-1185">Reference proteome</keyword>
<gene>
    <name evidence="1" type="ORF">PanWU01x14_349560</name>
</gene>
<name>A0A2P5ABB1_PARAD</name>
<dbReference type="OrthoDB" id="1935488at2759"/>
<dbReference type="STRING" id="3476.A0A2P5ABB1"/>
<proteinExistence type="predicted"/>
<evidence type="ECO:0000313" key="2">
    <source>
        <dbReference type="Proteomes" id="UP000237105"/>
    </source>
</evidence>